<dbReference type="Proteomes" id="UP000824128">
    <property type="component" value="Unassembled WGS sequence"/>
</dbReference>
<comment type="caution">
    <text evidence="2">The sequence shown here is derived from an EMBL/GenBank/DDBJ whole genome shotgun (WGS) entry which is preliminary data.</text>
</comment>
<reference evidence="2" key="1">
    <citation type="submission" date="2020-10" db="EMBL/GenBank/DDBJ databases">
        <authorList>
            <person name="Gilroy R."/>
        </authorList>
    </citation>
    <scope>NUCLEOTIDE SEQUENCE</scope>
    <source>
        <strain evidence="2">ChiGjej2B2-16831</strain>
    </source>
</reference>
<feature type="domain" description="Class II Histidinyl-tRNA synthetase (HisRS)-like catalytic core" evidence="1">
    <location>
        <begin position="2"/>
        <end position="80"/>
    </location>
</feature>
<dbReference type="InterPro" id="IPR041715">
    <property type="entry name" value="HisRS-like_core"/>
</dbReference>
<gene>
    <name evidence="2" type="ORF">IAD24_07395</name>
</gene>
<protein>
    <submittedName>
        <fullName evidence="2">ATP phosphoribosyltransferase regulatory subunit</fullName>
    </submittedName>
</protein>
<evidence type="ECO:0000259" key="1">
    <source>
        <dbReference type="Pfam" id="PF13393"/>
    </source>
</evidence>
<dbReference type="GO" id="GO:0016757">
    <property type="term" value="F:glycosyltransferase activity"/>
    <property type="evidence" value="ECO:0007669"/>
    <property type="project" value="UniProtKB-KW"/>
</dbReference>
<proteinExistence type="predicted"/>
<dbReference type="Gene3D" id="3.30.930.10">
    <property type="entry name" value="Bira Bifunctional Protein, Domain 2"/>
    <property type="match status" value="1"/>
</dbReference>
<dbReference type="SUPFAM" id="SSF55681">
    <property type="entry name" value="Class II aaRS and biotin synthetases"/>
    <property type="match status" value="1"/>
</dbReference>
<reference evidence="2" key="2">
    <citation type="journal article" date="2021" name="PeerJ">
        <title>Extensive microbial diversity within the chicken gut microbiome revealed by metagenomics and culture.</title>
        <authorList>
            <person name="Gilroy R."/>
            <person name="Ravi A."/>
            <person name="Getino M."/>
            <person name="Pursley I."/>
            <person name="Horton D.L."/>
            <person name="Alikhan N.F."/>
            <person name="Baker D."/>
            <person name="Gharbi K."/>
            <person name="Hall N."/>
            <person name="Watson M."/>
            <person name="Adriaenssens E.M."/>
            <person name="Foster-Nyarko E."/>
            <person name="Jarju S."/>
            <person name="Secka A."/>
            <person name="Antonio M."/>
            <person name="Oren A."/>
            <person name="Chaudhuri R.R."/>
            <person name="La Ragione R."/>
            <person name="Hildebrand F."/>
            <person name="Pallen M.J."/>
        </authorList>
    </citation>
    <scope>NUCLEOTIDE SEQUENCE</scope>
    <source>
        <strain evidence="2">ChiGjej2B2-16831</strain>
    </source>
</reference>
<name>A0A9D1SU61_9FIRM</name>
<dbReference type="InterPro" id="IPR045864">
    <property type="entry name" value="aa-tRNA-synth_II/BPL/LPL"/>
</dbReference>
<feature type="non-terminal residue" evidence="2">
    <location>
        <position position="1"/>
    </location>
</feature>
<keyword evidence="2" id="KW-0808">Transferase</keyword>
<dbReference type="GO" id="GO:0140096">
    <property type="term" value="F:catalytic activity, acting on a protein"/>
    <property type="evidence" value="ECO:0007669"/>
    <property type="project" value="UniProtKB-ARBA"/>
</dbReference>
<organism evidence="2 3">
    <name type="scientific">Candidatus Aphodomorpha intestinavium</name>
    <dbReference type="NCBI Taxonomy" id="2840672"/>
    <lineage>
        <taxon>Bacteria</taxon>
        <taxon>Bacillati</taxon>
        <taxon>Bacillota</taxon>
        <taxon>Clostridia</taxon>
        <taxon>Eubacteriales</taxon>
        <taxon>Candidatus Aphodomorpha</taxon>
    </lineage>
</organism>
<sequence>AMRRAADALDRLCGALESAHTRIEFSIVSDTAYYNGVALRGYIEGAPMPVLRGGEYGKLLARLGKGAQRAIGFALYLGELARCLPEPEPDGGGTLLLYDAADAPAHVRAAAARLVAEGARVTALTEAPPGARFARVVRLEREEEVPC</sequence>
<evidence type="ECO:0000313" key="2">
    <source>
        <dbReference type="EMBL" id="HIU94962.1"/>
    </source>
</evidence>
<accession>A0A9D1SU61</accession>
<dbReference type="AlphaFoldDB" id="A0A9D1SU61"/>
<keyword evidence="2" id="KW-0328">Glycosyltransferase</keyword>
<dbReference type="Pfam" id="PF13393">
    <property type="entry name" value="tRNA-synt_His"/>
    <property type="match status" value="1"/>
</dbReference>
<evidence type="ECO:0000313" key="3">
    <source>
        <dbReference type="Proteomes" id="UP000824128"/>
    </source>
</evidence>
<dbReference type="EMBL" id="DVNZ01000233">
    <property type="protein sequence ID" value="HIU94962.1"/>
    <property type="molecule type" value="Genomic_DNA"/>
</dbReference>